<keyword evidence="2" id="KW-1133">Transmembrane helix</keyword>
<dbReference type="GO" id="GO:0005783">
    <property type="term" value="C:endoplasmic reticulum"/>
    <property type="evidence" value="ECO:0007669"/>
    <property type="project" value="TreeGrafter"/>
</dbReference>
<keyword evidence="2" id="KW-0812">Transmembrane</keyword>
<feature type="transmembrane region" description="Helical" evidence="2">
    <location>
        <begin position="39"/>
        <end position="62"/>
    </location>
</feature>
<proteinExistence type="predicted"/>
<evidence type="ECO:0000256" key="2">
    <source>
        <dbReference type="SAM" id="Phobius"/>
    </source>
</evidence>
<keyword evidence="2" id="KW-0472">Membrane</keyword>
<name>A0A1B9IS43_9TREE</name>
<feature type="region of interest" description="Disordered" evidence="1">
    <location>
        <begin position="1"/>
        <end position="28"/>
    </location>
</feature>
<dbReference type="Proteomes" id="UP000092583">
    <property type="component" value="Unassembled WGS sequence"/>
</dbReference>
<dbReference type="AlphaFoldDB" id="A0A1B9IS43"/>
<evidence type="ECO:0000256" key="1">
    <source>
        <dbReference type="SAM" id="MobiDB-lite"/>
    </source>
</evidence>
<keyword evidence="4" id="KW-1185">Reference proteome</keyword>
<accession>A0A1B9IS43</accession>
<dbReference type="GO" id="GO:0097363">
    <property type="term" value="F:protein O-acetylglucosaminyltransferase activity"/>
    <property type="evidence" value="ECO:0007669"/>
    <property type="project" value="TreeGrafter"/>
</dbReference>
<dbReference type="PANTHER" id="PTHR20961:SF38">
    <property type="entry name" value="PROTEIN O-LINKED-MANNOSE BETA-1,4-N-ACETYLGLUCOSAMINYLTRANSFERASE 2"/>
    <property type="match status" value="1"/>
</dbReference>
<dbReference type="InterPro" id="IPR007657">
    <property type="entry name" value="Glycosyltransferase_61"/>
</dbReference>
<dbReference type="GO" id="GO:0035269">
    <property type="term" value="P:protein O-linked glycosylation via mannose"/>
    <property type="evidence" value="ECO:0007669"/>
    <property type="project" value="TreeGrafter"/>
</dbReference>
<dbReference type="PANTHER" id="PTHR20961">
    <property type="entry name" value="GLYCOSYLTRANSFERASE"/>
    <property type="match status" value="1"/>
</dbReference>
<sequence length="617" mass="69082">MSSANYEPLPTDSSSPTYPPLPGPPYRQRHQKVQITPTLILKYVLGACGSLVIFHYVTIGAFPNLSYTSYTTNGRNHQYDQAYASAAATAQDVLDRLDPSAGQPGTFFRDSFPLRTMLAFWDLAEKEVKARGLDTCNGQLSRELVDAYHSSQLAYCVPPGQSLDTFTPVPIRNDTHSHSHSPHWNPEEGVEGSTIFCSPVHRSSFSKWWPYPAAPCVSKNLRVIPESERRFRAAGCDITDEGVKLNVEMGRERFLGSDTEKIDGEIDEAKCKERIERTLLVIGRQDQWNPFHVAEDLITTLVSVFIGVQTAPALIDSRVQLVFVEGYGMDSNHFTPLWDRMGAWAPRRLSLDPWTEGTCLTNAIHSVGAGASLLSAMGVGTSYSCASTITWAASHYYRHLFGLLPPSLSLPANLLESHHASDRPRRPINVMWLSRAKLDEYAQKHNDWSNWRDVRHITNEPELIKKFRTELENMCESSLKSGEFGSTGCVYEDAQDIPESWSLTSPETISDEDPLPIRFAMIDPTVHALETQIHFVGHTTILVSSHGGALGLSLFLPPGDGTVIELQVENVAGNYHFEHMAKEMGHNYEVLNIRREVDVDQVWESLRRWIWKVSQSG</sequence>
<dbReference type="OrthoDB" id="546212at2759"/>
<reference evidence="4" key="2">
    <citation type="submission" date="2013-12" db="EMBL/GenBank/DDBJ databases">
        <title>Evolution of pathogenesis and genome organization in the Tremellales.</title>
        <authorList>
            <person name="Cuomo C."/>
            <person name="Litvintseva A."/>
            <person name="Heitman J."/>
            <person name="Chen Y."/>
            <person name="Sun S."/>
            <person name="Springer D."/>
            <person name="Dromer F."/>
            <person name="Young S."/>
            <person name="Zeng Q."/>
            <person name="Chapman S."/>
            <person name="Gujja S."/>
            <person name="Saif S."/>
            <person name="Birren B."/>
        </authorList>
    </citation>
    <scope>NUCLEOTIDE SEQUENCE [LARGE SCALE GENOMIC DNA]</scope>
    <source>
        <strain evidence="4">CBS 10435</strain>
    </source>
</reference>
<evidence type="ECO:0000313" key="4">
    <source>
        <dbReference type="Proteomes" id="UP000092583"/>
    </source>
</evidence>
<dbReference type="EMBL" id="KI669462">
    <property type="protein sequence ID" value="OCF58356.1"/>
    <property type="molecule type" value="Genomic_DNA"/>
</dbReference>
<protein>
    <submittedName>
        <fullName evidence="3">Uncharacterized protein</fullName>
    </submittedName>
</protein>
<reference evidence="3 4" key="1">
    <citation type="submission" date="2013-07" db="EMBL/GenBank/DDBJ databases">
        <title>The Genome Sequence of Kwoniella mangroviensis CBS10435.</title>
        <authorList>
            <consortium name="The Broad Institute Genome Sequencing Platform"/>
            <person name="Cuomo C."/>
            <person name="Litvintseva A."/>
            <person name="Chen Y."/>
            <person name="Heitman J."/>
            <person name="Sun S."/>
            <person name="Springer D."/>
            <person name="Dromer F."/>
            <person name="Young S.K."/>
            <person name="Zeng Q."/>
            <person name="Gargeya S."/>
            <person name="Fitzgerald M."/>
            <person name="Abouelleil A."/>
            <person name="Alvarado L."/>
            <person name="Berlin A.M."/>
            <person name="Chapman S.B."/>
            <person name="Dewar J."/>
            <person name="Goldberg J."/>
            <person name="Griggs A."/>
            <person name="Gujja S."/>
            <person name="Hansen M."/>
            <person name="Howarth C."/>
            <person name="Imamovic A."/>
            <person name="Larimer J."/>
            <person name="McCowan C."/>
            <person name="Murphy C."/>
            <person name="Pearson M."/>
            <person name="Priest M."/>
            <person name="Roberts A."/>
            <person name="Saif S."/>
            <person name="Shea T."/>
            <person name="Sykes S."/>
            <person name="Wortman J."/>
            <person name="Nusbaum C."/>
            <person name="Birren B."/>
        </authorList>
    </citation>
    <scope>NUCLEOTIDE SEQUENCE [LARGE SCALE GENOMIC DNA]</scope>
    <source>
        <strain evidence="3 4">CBS 10435</strain>
    </source>
</reference>
<organism evidence="3 4">
    <name type="scientific">Kwoniella mangroviensis CBS 10435</name>
    <dbReference type="NCBI Taxonomy" id="1331196"/>
    <lineage>
        <taxon>Eukaryota</taxon>
        <taxon>Fungi</taxon>
        <taxon>Dikarya</taxon>
        <taxon>Basidiomycota</taxon>
        <taxon>Agaricomycotina</taxon>
        <taxon>Tremellomycetes</taxon>
        <taxon>Tremellales</taxon>
        <taxon>Cryptococcaceae</taxon>
        <taxon>Kwoniella</taxon>
    </lineage>
</organism>
<evidence type="ECO:0000313" key="3">
    <source>
        <dbReference type="EMBL" id="OCF58356.1"/>
    </source>
</evidence>
<gene>
    <name evidence="3" type="ORF">L486_04389</name>
</gene>